<dbReference type="Proteomes" id="UP001497516">
    <property type="component" value="Chromosome 6"/>
</dbReference>
<name>A0AAV2F0Y0_9ROSI</name>
<proteinExistence type="predicted"/>
<reference evidence="1 2" key="1">
    <citation type="submission" date="2024-04" db="EMBL/GenBank/DDBJ databases">
        <authorList>
            <person name="Fracassetti M."/>
        </authorList>
    </citation>
    <scope>NUCLEOTIDE SEQUENCE [LARGE SCALE GENOMIC DNA]</scope>
</reference>
<sequence length="248" mass="28175">MANVRKFLNPIKQSISLFSSRQSSPISQSRQLVHREFKSMTTLIKRLQPSVTQYNKFLPLRTFGTLNTTVRRASLAIGIVGGASIVIGSVTCSPTVAYAMDGVDILMDDDREPFDASDRDEFAHAAWMVIRKLWLPAFFFLTIVSNWNHPIVLLTKGVLLLLATRPSPLTVYLFVEQLCNQSKLQEPRSFWAKSLYAKKVEVQDYKFLCIATVEVRDRRFTLVGILGGWWVLPLSTEAFSSFWESALY</sequence>
<organism evidence="1 2">
    <name type="scientific">Linum trigynum</name>
    <dbReference type="NCBI Taxonomy" id="586398"/>
    <lineage>
        <taxon>Eukaryota</taxon>
        <taxon>Viridiplantae</taxon>
        <taxon>Streptophyta</taxon>
        <taxon>Embryophyta</taxon>
        <taxon>Tracheophyta</taxon>
        <taxon>Spermatophyta</taxon>
        <taxon>Magnoliopsida</taxon>
        <taxon>eudicotyledons</taxon>
        <taxon>Gunneridae</taxon>
        <taxon>Pentapetalae</taxon>
        <taxon>rosids</taxon>
        <taxon>fabids</taxon>
        <taxon>Malpighiales</taxon>
        <taxon>Linaceae</taxon>
        <taxon>Linum</taxon>
    </lineage>
</organism>
<accession>A0AAV2F0Y0</accession>
<dbReference type="EMBL" id="OZ034819">
    <property type="protein sequence ID" value="CAL1391789.1"/>
    <property type="molecule type" value="Genomic_DNA"/>
</dbReference>
<evidence type="ECO:0000313" key="1">
    <source>
        <dbReference type="EMBL" id="CAL1391789.1"/>
    </source>
</evidence>
<dbReference type="AlphaFoldDB" id="A0AAV2F0Y0"/>
<gene>
    <name evidence="1" type="ORF">LTRI10_LOCUS32480</name>
</gene>
<keyword evidence="2" id="KW-1185">Reference proteome</keyword>
<evidence type="ECO:0000313" key="2">
    <source>
        <dbReference type="Proteomes" id="UP001497516"/>
    </source>
</evidence>
<protein>
    <submittedName>
        <fullName evidence="1">Uncharacterized protein</fullName>
    </submittedName>
</protein>